<protein>
    <submittedName>
        <fullName evidence="1">Uncharacterized protein</fullName>
    </submittedName>
</protein>
<name>A0A0E9PP99_ANGAN</name>
<dbReference type="EMBL" id="GBXM01102121">
    <property type="protein sequence ID" value="JAH06456.1"/>
    <property type="molecule type" value="Transcribed_RNA"/>
</dbReference>
<accession>A0A0E9PP99</accession>
<dbReference type="AlphaFoldDB" id="A0A0E9PP99"/>
<organism evidence="1">
    <name type="scientific">Anguilla anguilla</name>
    <name type="common">European freshwater eel</name>
    <name type="synonym">Muraena anguilla</name>
    <dbReference type="NCBI Taxonomy" id="7936"/>
    <lineage>
        <taxon>Eukaryota</taxon>
        <taxon>Metazoa</taxon>
        <taxon>Chordata</taxon>
        <taxon>Craniata</taxon>
        <taxon>Vertebrata</taxon>
        <taxon>Euteleostomi</taxon>
        <taxon>Actinopterygii</taxon>
        <taxon>Neopterygii</taxon>
        <taxon>Teleostei</taxon>
        <taxon>Anguilliformes</taxon>
        <taxon>Anguillidae</taxon>
        <taxon>Anguilla</taxon>
    </lineage>
</organism>
<proteinExistence type="predicted"/>
<reference evidence="1" key="2">
    <citation type="journal article" date="2015" name="Fish Shellfish Immunol.">
        <title>Early steps in the European eel (Anguilla anguilla)-Vibrio vulnificus interaction in the gills: Role of the RtxA13 toxin.</title>
        <authorList>
            <person name="Callol A."/>
            <person name="Pajuelo D."/>
            <person name="Ebbesson L."/>
            <person name="Teles M."/>
            <person name="MacKenzie S."/>
            <person name="Amaro C."/>
        </authorList>
    </citation>
    <scope>NUCLEOTIDE SEQUENCE</scope>
</reference>
<sequence length="26" mass="2773">MGYTDSGYRGLGSEDVQSANVINCVH</sequence>
<reference evidence="1" key="1">
    <citation type="submission" date="2014-11" db="EMBL/GenBank/DDBJ databases">
        <authorList>
            <person name="Amaro Gonzalez C."/>
        </authorList>
    </citation>
    <scope>NUCLEOTIDE SEQUENCE</scope>
</reference>
<evidence type="ECO:0000313" key="1">
    <source>
        <dbReference type="EMBL" id="JAH06456.1"/>
    </source>
</evidence>